<name>A0A5M3WTN5_9ACTN</name>
<dbReference type="Pfam" id="PF00356">
    <property type="entry name" value="LacI"/>
    <property type="match status" value="1"/>
</dbReference>
<keyword evidence="2" id="KW-0238">DNA-binding</keyword>
<dbReference type="PANTHER" id="PTHR30146">
    <property type="entry name" value="LACI-RELATED TRANSCRIPTIONAL REPRESSOR"/>
    <property type="match status" value="1"/>
</dbReference>
<keyword evidence="1" id="KW-0805">Transcription regulation</keyword>
<dbReference type="SUPFAM" id="SSF53822">
    <property type="entry name" value="Periplasmic binding protein-like I"/>
    <property type="match status" value="1"/>
</dbReference>
<dbReference type="PANTHER" id="PTHR30146:SF109">
    <property type="entry name" value="HTH-TYPE TRANSCRIPTIONAL REGULATOR GALS"/>
    <property type="match status" value="1"/>
</dbReference>
<dbReference type="InterPro" id="IPR028082">
    <property type="entry name" value="Peripla_BP_I"/>
</dbReference>
<dbReference type="AlphaFoldDB" id="A0A5M3WTN5"/>
<dbReference type="Proteomes" id="UP000331127">
    <property type="component" value="Unassembled WGS sequence"/>
</dbReference>
<keyword evidence="3" id="KW-0804">Transcription</keyword>
<organism evidence="5 6">
    <name type="scientific">Acrocarpospora macrocephala</name>
    <dbReference type="NCBI Taxonomy" id="150177"/>
    <lineage>
        <taxon>Bacteria</taxon>
        <taxon>Bacillati</taxon>
        <taxon>Actinomycetota</taxon>
        <taxon>Actinomycetes</taxon>
        <taxon>Streptosporangiales</taxon>
        <taxon>Streptosporangiaceae</taxon>
        <taxon>Acrocarpospora</taxon>
    </lineage>
</organism>
<dbReference type="Pfam" id="PF13377">
    <property type="entry name" value="Peripla_BP_3"/>
    <property type="match status" value="1"/>
</dbReference>
<evidence type="ECO:0000256" key="2">
    <source>
        <dbReference type="ARBA" id="ARBA00023125"/>
    </source>
</evidence>
<keyword evidence="6" id="KW-1185">Reference proteome</keyword>
<dbReference type="RefSeq" id="WP_155358073.1">
    <property type="nucleotide sequence ID" value="NZ_BAAAHL010000050.1"/>
</dbReference>
<evidence type="ECO:0000256" key="1">
    <source>
        <dbReference type="ARBA" id="ARBA00023015"/>
    </source>
</evidence>
<feature type="domain" description="HTH lacI-type" evidence="4">
    <location>
        <begin position="18"/>
        <end position="72"/>
    </location>
</feature>
<dbReference type="Gene3D" id="3.40.50.2300">
    <property type="match status" value="2"/>
</dbReference>
<comment type="caution">
    <text evidence="5">The sequence shown here is derived from an EMBL/GenBank/DDBJ whole genome shotgun (WGS) entry which is preliminary data.</text>
</comment>
<dbReference type="InterPro" id="IPR000843">
    <property type="entry name" value="HTH_LacI"/>
</dbReference>
<evidence type="ECO:0000259" key="4">
    <source>
        <dbReference type="PROSITE" id="PS50932"/>
    </source>
</evidence>
<evidence type="ECO:0000313" key="6">
    <source>
        <dbReference type="Proteomes" id="UP000331127"/>
    </source>
</evidence>
<evidence type="ECO:0000313" key="5">
    <source>
        <dbReference type="EMBL" id="GES12787.1"/>
    </source>
</evidence>
<dbReference type="PROSITE" id="PS50932">
    <property type="entry name" value="HTH_LACI_2"/>
    <property type="match status" value="1"/>
</dbReference>
<dbReference type="OrthoDB" id="9785139at2"/>
<dbReference type="EMBL" id="BLAE01000039">
    <property type="protein sequence ID" value="GES12787.1"/>
    <property type="molecule type" value="Genomic_DNA"/>
</dbReference>
<dbReference type="CDD" id="cd01392">
    <property type="entry name" value="HTH_LacI"/>
    <property type="match status" value="1"/>
</dbReference>
<reference evidence="5 6" key="1">
    <citation type="submission" date="2019-10" db="EMBL/GenBank/DDBJ databases">
        <title>Whole genome shotgun sequence of Acrocarpospora macrocephala NBRC 16266.</title>
        <authorList>
            <person name="Ichikawa N."/>
            <person name="Kimura A."/>
            <person name="Kitahashi Y."/>
            <person name="Komaki H."/>
            <person name="Oguchi A."/>
        </authorList>
    </citation>
    <scope>NUCLEOTIDE SEQUENCE [LARGE SCALE GENOMIC DNA]</scope>
    <source>
        <strain evidence="5 6">NBRC 16266</strain>
    </source>
</reference>
<dbReference type="InterPro" id="IPR046335">
    <property type="entry name" value="LacI/GalR-like_sensor"/>
</dbReference>
<proteinExistence type="predicted"/>
<dbReference type="SUPFAM" id="SSF47413">
    <property type="entry name" value="lambda repressor-like DNA-binding domains"/>
    <property type="match status" value="1"/>
</dbReference>
<accession>A0A5M3WTN5</accession>
<dbReference type="GO" id="GO:0000976">
    <property type="term" value="F:transcription cis-regulatory region binding"/>
    <property type="evidence" value="ECO:0007669"/>
    <property type="project" value="TreeGrafter"/>
</dbReference>
<dbReference type="InterPro" id="IPR010982">
    <property type="entry name" value="Lambda_DNA-bd_dom_sf"/>
</dbReference>
<sequence length="345" mass="37051">MISSNPTADPPADRPRAAVMEDVAGLAGVSAMTVSRVLNAPEKVRPETRARVLAAVQELGYRPNFAARSLVTGRSGVLGVVSFDTTLYGPASTLYGIERAARQHDYLVSIASLQALTRRSIAEGVERLRSQSVDGVIVIAPHESAAEGLRHLPKDLPVVDVGGGEGVPVPVAAVDQQSGAARATRHLLSLGHQTVWHLSGPANWIDANGRVRGWRSVLEAEGRAIPEPLAGDWSAQSGYEHGRRLARDPEVTAVFAANDPMALGLLRALREAGKRVPEDVSIVGFDDVPEAAYYWPPLTTVRQNFGEVGGQALQLLLDRIAGVEEDVRRMVEPELVVRESTAQRR</sequence>
<evidence type="ECO:0000256" key="3">
    <source>
        <dbReference type="ARBA" id="ARBA00023163"/>
    </source>
</evidence>
<dbReference type="PROSITE" id="PS00356">
    <property type="entry name" value="HTH_LACI_1"/>
    <property type="match status" value="1"/>
</dbReference>
<gene>
    <name evidence="5" type="ORF">Amac_063840</name>
</gene>
<dbReference type="Gene3D" id="1.10.260.40">
    <property type="entry name" value="lambda repressor-like DNA-binding domains"/>
    <property type="match status" value="1"/>
</dbReference>
<dbReference type="GO" id="GO:0003700">
    <property type="term" value="F:DNA-binding transcription factor activity"/>
    <property type="evidence" value="ECO:0007669"/>
    <property type="project" value="TreeGrafter"/>
</dbReference>
<dbReference type="SMART" id="SM00354">
    <property type="entry name" value="HTH_LACI"/>
    <property type="match status" value="1"/>
</dbReference>
<dbReference type="CDD" id="cd01574">
    <property type="entry name" value="PBP1_LacI"/>
    <property type="match status" value="1"/>
</dbReference>
<protein>
    <submittedName>
        <fullName evidence="5">LacI family transcriptional regulator</fullName>
    </submittedName>
</protein>